<reference evidence="1 2" key="1">
    <citation type="submission" date="2015-07" db="EMBL/GenBank/DDBJ databases">
        <title>The genome of Pseudoloma neurophilia, a relevant intracellular parasite of the zebrafish.</title>
        <authorList>
            <person name="Ndikumana S."/>
            <person name="Pelin A."/>
            <person name="Sanders J."/>
            <person name="Corradi N."/>
        </authorList>
    </citation>
    <scope>NUCLEOTIDE SEQUENCE [LARGE SCALE GENOMIC DNA]</scope>
    <source>
        <strain evidence="1 2">MK1</strain>
    </source>
</reference>
<dbReference type="AlphaFoldDB" id="A0A0R0LTU8"/>
<evidence type="ECO:0000313" key="1">
    <source>
        <dbReference type="EMBL" id="KRH92857.1"/>
    </source>
</evidence>
<protein>
    <submittedName>
        <fullName evidence="1">Uncharacterized protein</fullName>
    </submittedName>
</protein>
<name>A0A0R0LTU8_9MICR</name>
<dbReference type="EMBL" id="LGUB01000634">
    <property type="protein sequence ID" value="KRH92857.1"/>
    <property type="molecule type" value="Genomic_DNA"/>
</dbReference>
<feature type="non-terminal residue" evidence="1">
    <location>
        <position position="1"/>
    </location>
</feature>
<keyword evidence="2" id="KW-1185">Reference proteome</keyword>
<evidence type="ECO:0000313" key="2">
    <source>
        <dbReference type="Proteomes" id="UP000051530"/>
    </source>
</evidence>
<dbReference type="VEuPathDB" id="MicrosporidiaDB:M153_24140002083"/>
<organism evidence="1 2">
    <name type="scientific">Pseudoloma neurophilia</name>
    <dbReference type="NCBI Taxonomy" id="146866"/>
    <lineage>
        <taxon>Eukaryota</taxon>
        <taxon>Fungi</taxon>
        <taxon>Fungi incertae sedis</taxon>
        <taxon>Microsporidia</taxon>
        <taxon>Pseudoloma</taxon>
    </lineage>
</organism>
<proteinExistence type="predicted"/>
<sequence>NRRRKEQISLLVRTISPSDSWFMDIYILFMKFLTFYKYHIFI</sequence>
<dbReference type="Proteomes" id="UP000051530">
    <property type="component" value="Unassembled WGS sequence"/>
</dbReference>
<gene>
    <name evidence="1" type="ORF">M153_24140002083</name>
</gene>
<accession>A0A0R0LTU8</accession>
<comment type="caution">
    <text evidence="1">The sequence shown here is derived from an EMBL/GenBank/DDBJ whole genome shotgun (WGS) entry which is preliminary data.</text>
</comment>